<name>A0ABM7FPD5_9ACTN</name>
<evidence type="ECO:0000256" key="2">
    <source>
        <dbReference type="ARBA" id="ARBA00023002"/>
    </source>
</evidence>
<sequence>MTLQVPQYRIEHLGTASRAKPRRRQSRHAAEAWRGDATHEEDSVDLQLGGKKALVTGGTKGIGGAVVDLLAAEGARVAFCARDADEVKAKEEASGAVGRVLDVADAEALASWVREEGESGGIDIVVTNVSAMAHGSDEKNWRAAFDVDLMHTVRTVDAATPYLLASAQASEGGASVVAVSSTAGREIHFPDGAYGVMKAAVQHYVGGVARHLAAQGVRANVVSPGTIYAPGGIWAGIEEHDPALFTAGLGMNPRGRMGRPEEVAYVVAMLASPLGSWISGTNLLTDGAASRGVQF</sequence>
<dbReference type="Pfam" id="PF13561">
    <property type="entry name" value="adh_short_C2"/>
    <property type="match status" value="1"/>
</dbReference>
<proteinExistence type="inferred from homology"/>
<dbReference type="RefSeq" id="WP_286259018.1">
    <property type="nucleotide sequence ID" value="NZ_AP018448.1"/>
</dbReference>
<dbReference type="PANTHER" id="PTHR43943">
    <property type="entry name" value="DEHYDROGENASE/REDUCTASE (SDR FAMILY) MEMBER 4"/>
    <property type="match status" value="1"/>
</dbReference>
<evidence type="ECO:0008006" key="6">
    <source>
        <dbReference type="Google" id="ProtNLM"/>
    </source>
</evidence>
<reference evidence="4 5" key="1">
    <citation type="journal article" date="2010" name="ChemBioChem">
        <title>Cloning and characterization of the biosynthetic gene cluster of 16-membered macrolide antibiotic FD-891: involvement of a dual functional cytochrome P450 monooxygenase catalyzing epoxidation and hydroxylation.</title>
        <authorList>
            <person name="Kudo F."/>
            <person name="Motegi A."/>
            <person name="Mizoue K."/>
            <person name="Eguchi T."/>
        </authorList>
    </citation>
    <scope>NUCLEOTIDE SEQUENCE [LARGE SCALE GENOMIC DNA]</scope>
    <source>
        <strain evidence="4 5">A-8890</strain>
    </source>
</reference>
<dbReference type="Gene3D" id="3.40.50.720">
    <property type="entry name" value="NAD(P)-binding Rossmann-like Domain"/>
    <property type="match status" value="1"/>
</dbReference>
<dbReference type="SUPFAM" id="SSF51735">
    <property type="entry name" value="NAD(P)-binding Rossmann-fold domains"/>
    <property type="match status" value="1"/>
</dbReference>
<dbReference type="InterPro" id="IPR002347">
    <property type="entry name" value="SDR_fam"/>
</dbReference>
<dbReference type="InterPro" id="IPR036291">
    <property type="entry name" value="NAD(P)-bd_dom_sf"/>
</dbReference>
<dbReference type="CDD" id="cd05233">
    <property type="entry name" value="SDR_c"/>
    <property type="match status" value="1"/>
</dbReference>
<reference evidence="4 5" key="2">
    <citation type="journal article" date="2023" name="ChemBioChem">
        <title>Acyltransferase Domain Exchange between Two Independent Type I Polyketide Synthases in the Same Producer Strain of Macrolide Antibiotics.</title>
        <authorList>
            <person name="Kudo F."/>
            <person name="Kishikawa K."/>
            <person name="Tsuboi K."/>
            <person name="Kido T."/>
            <person name="Usui T."/>
            <person name="Hashimoto J."/>
            <person name="Shin-Ya K."/>
            <person name="Miyanaga A."/>
            <person name="Eguchi T."/>
        </authorList>
    </citation>
    <scope>NUCLEOTIDE SEQUENCE [LARGE SCALE GENOMIC DNA]</scope>
    <source>
        <strain evidence="4 5">A-8890</strain>
    </source>
</reference>
<protein>
    <recommendedName>
        <fullName evidence="6">SDR family oxidoreductase</fullName>
    </recommendedName>
</protein>
<keyword evidence="2" id="KW-0560">Oxidoreductase</keyword>
<evidence type="ECO:0000256" key="3">
    <source>
        <dbReference type="SAM" id="MobiDB-lite"/>
    </source>
</evidence>
<keyword evidence="5" id="KW-1185">Reference proteome</keyword>
<gene>
    <name evidence="4" type="ORF">SGFS_098030</name>
</gene>
<feature type="region of interest" description="Disordered" evidence="3">
    <location>
        <begin position="12"/>
        <end position="39"/>
    </location>
</feature>
<organism evidence="4 5">
    <name type="scientific">Streptomyces graminofaciens</name>
    <dbReference type="NCBI Taxonomy" id="68212"/>
    <lineage>
        <taxon>Bacteria</taxon>
        <taxon>Bacillati</taxon>
        <taxon>Actinomycetota</taxon>
        <taxon>Actinomycetes</taxon>
        <taxon>Kitasatosporales</taxon>
        <taxon>Streptomycetaceae</taxon>
        <taxon>Streptomyces</taxon>
    </lineage>
</organism>
<dbReference type="PRINTS" id="PR00081">
    <property type="entry name" value="GDHRDH"/>
</dbReference>
<accession>A0ABM7FPD5</accession>
<dbReference type="Proteomes" id="UP001321542">
    <property type="component" value="Chromosome"/>
</dbReference>
<evidence type="ECO:0000313" key="5">
    <source>
        <dbReference type="Proteomes" id="UP001321542"/>
    </source>
</evidence>
<comment type="similarity">
    <text evidence="1">Belongs to the short-chain dehydrogenases/reductases (SDR) family.</text>
</comment>
<dbReference type="EMBL" id="AP018448">
    <property type="protein sequence ID" value="BBC38509.1"/>
    <property type="molecule type" value="Genomic_DNA"/>
</dbReference>
<evidence type="ECO:0000256" key="1">
    <source>
        <dbReference type="ARBA" id="ARBA00006484"/>
    </source>
</evidence>
<evidence type="ECO:0000313" key="4">
    <source>
        <dbReference type="EMBL" id="BBC38509.1"/>
    </source>
</evidence>
<feature type="compositionally biased region" description="Basic and acidic residues" evidence="3">
    <location>
        <begin position="28"/>
        <end position="39"/>
    </location>
</feature>
<dbReference type="PANTHER" id="PTHR43943:SF17">
    <property type="entry name" value="3-PHENYLPROPIONATE-DIHYDRODIOL_CINNAMIC ACID-DIHYDRODIOL DEHYDROGENASE"/>
    <property type="match status" value="1"/>
</dbReference>